<accession>A0AAV7W9F6</accession>
<keyword evidence="3" id="KW-1185">Reference proteome</keyword>
<dbReference type="AlphaFoldDB" id="A0AAV7W9F6"/>
<name>A0AAV7W9F6_PLEWA</name>
<reference evidence="2" key="1">
    <citation type="journal article" date="2022" name="bioRxiv">
        <title>Sequencing and chromosome-scale assembly of the giantPleurodeles waltlgenome.</title>
        <authorList>
            <person name="Brown T."/>
            <person name="Elewa A."/>
            <person name="Iarovenko S."/>
            <person name="Subramanian E."/>
            <person name="Araus A.J."/>
            <person name="Petzold A."/>
            <person name="Susuki M."/>
            <person name="Suzuki K.-i.T."/>
            <person name="Hayashi T."/>
            <person name="Toyoda A."/>
            <person name="Oliveira C."/>
            <person name="Osipova E."/>
            <person name="Leigh N.D."/>
            <person name="Simon A."/>
            <person name="Yun M.H."/>
        </authorList>
    </citation>
    <scope>NUCLEOTIDE SEQUENCE</scope>
    <source>
        <strain evidence="2">20211129_DDA</strain>
        <tissue evidence="2">Liver</tissue>
    </source>
</reference>
<proteinExistence type="predicted"/>
<sequence>MVIAQLSIETLARPEIQRLCKKSGLNAGMKVTNLYLQRALRAYEKAKRMQATPEDDDPEGDGECLDDEEEVEDPNLSPELQGEHNSFPGDAKDGAGRSMSV</sequence>
<organism evidence="2 3">
    <name type="scientific">Pleurodeles waltl</name>
    <name type="common">Iberian ribbed newt</name>
    <dbReference type="NCBI Taxonomy" id="8319"/>
    <lineage>
        <taxon>Eukaryota</taxon>
        <taxon>Metazoa</taxon>
        <taxon>Chordata</taxon>
        <taxon>Craniata</taxon>
        <taxon>Vertebrata</taxon>
        <taxon>Euteleostomi</taxon>
        <taxon>Amphibia</taxon>
        <taxon>Batrachia</taxon>
        <taxon>Caudata</taxon>
        <taxon>Salamandroidea</taxon>
        <taxon>Salamandridae</taxon>
        <taxon>Pleurodelinae</taxon>
        <taxon>Pleurodeles</taxon>
    </lineage>
</organism>
<dbReference type="Proteomes" id="UP001066276">
    <property type="component" value="Chromosome 1_2"/>
</dbReference>
<evidence type="ECO:0000313" key="2">
    <source>
        <dbReference type="EMBL" id="KAJ1210664.1"/>
    </source>
</evidence>
<comment type="caution">
    <text evidence="2">The sequence shown here is derived from an EMBL/GenBank/DDBJ whole genome shotgun (WGS) entry which is preliminary data.</text>
</comment>
<gene>
    <name evidence="2" type="ORF">NDU88_006026</name>
</gene>
<feature type="compositionally biased region" description="Acidic residues" evidence="1">
    <location>
        <begin position="53"/>
        <end position="73"/>
    </location>
</feature>
<evidence type="ECO:0000256" key="1">
    <source>
        <dbReference type="SAM" id="MobiDB-lite"/>
    </source>
</evidence>
<dbReference type="EMBL" id="JANPWB010000002">
    <property type="protein sequence ID" value="KAJ1210664.1"/>
    <property type="molecule type" value="Genomic_DNA"/>
</dbReference>
<protein>
    <submittedName>
        <fullName evidence="2">Uncharacterized protein</fullName>
    </submittedName>
</protein>
<evidence type="ECO:0000313" key="3">
    <source>
        <dbReference type="Proteomes" id="UP001066276"/>
    </source>
</evidence>
<feature type="region of interest" description="Disordered" evidence="1">
    <location>
        <begin position="45"/>
        <end position="101"/>
    </location>
</feature>